<reference evidence="9 10" key="1">
    <citation type="journal article" date="2019" name="Int. J. Syst. Evol. Microbiol.">
        <title>The Global Catalogue of Microorganisms (GCM) 10K type strain sequencing project: providing services to taxonomists for standard genome sequencing and annotation.</title>
        <authorList>
            <consortium name="The Broad Institute Genomics Platform"/>
            <consortium name="The Broad Institute Genome Sequencing Center for Infectious Disease"/>
            <person name="Wu L."/>
            <person name="Ma J."/>
        </authorList>
    </citation>
    <scope>NUCLEOTIDE SEQUENCE [LARGE SCALE GENOMIC DNA]</scope>
    <source>
        <strain evidence="9 10">JCM 13249</strain>
    </source>
</reference>
<dbReference type="Proteomes" id="UP001500655">
    <property type="component" value="Unassembled WGS sequence"/>
</dbReference>
<feature type="transmembrane region" description="Helical" evidence="7">
    <location>
        <begin position="32"/>
        <end position="58"/>
    </location>
</feature>
<dbReference type="Gene3D" id="3.40.50.300">
    <property type="entry name" value="P-loop containing nucleotide triphosphate hydrolases"/>
    <property type="match status" value="1"/>
</dbReference>
<dbReference type="InterPro" id="IPR036640">
    <property type="entry name" value="ABC1_TM_sf"/>
</dbReference>
<sequence length="615" mass="65004">MSSRTVPGAAVSAFARDRAELLLRLTWVGPGLLAGLIVLTVLGAAVPASAAVAVGWLIDRLVTGGSAVAPLAAYALAVLTGHAVAAARQPLGYLAAARVDGRHRAELSRLAAGSDTIGALERPDVQALIRTARADPESFMDGTPGAGALAQLDLIGRALALAGAGVVLAAYAWWAVPLLLAAAVVVHQLRWDEGRQRRRVWRHVPLPSMRADVWSDALVSPAEGKEVRIFGLGDWALERIDGHLRAAYDPLWPVNRRILARQWRQFLLVLVPLGVVYLVVAVDAARGGAPVAVAAAALVAGAGLFDAFADSPTATINATTCLRAFDRLRDELGQAPHREHNPSCTPGSGPPLVRFDGVGFTYPGSGQRVLDDLDLEVRPGELLAVVGANGAGKSTLIKLLAGLYEPTAGRITADGVDIADLGPAAWRGRLSVVFQDFVRYYLPAAENVALGNAAVAPDLAAVAGAARDAGLDEVVSRLPDGWHTPLARTRTGGVDLSGGQWQQVALARALYAVRTGARLLVLDEPTAHLDVRTERDVFDRLAAHRGDASVILISHRLSTVRQADRIVLLRGGRITESGTHEQLMAAGGEYAAMFTVQAQRFQRGFDDRLHEGDLT</sequence>
<evidence type="ECO:0000256" key="7">
    <source>
        <dbReference type="SAM" id="Phobius"/>
    </source>
</evidence>
<dbReference type="Pfam" id="PF00005">
    <property type="entry name" value="ABC_tran"/>
    <property type="match status" value="1"/>
</dbReference>
<dbReference type="SUPFAM" id="SSF90123">
    <property type="entry name" value="ABC transporter transmembrane region"/>
    <property type="match status" value="1"/>
</dbReference>
<accession>A0ABN2JX14</accession>
<evidence type="ECO:0000256" key="6">
    <source>
        <dbReference type="ARBA" id="ARBA00023136"/>
    </source>
</evidence>
<dbReference type="EMBL" id="BAAALS010000004">
    <property type="protein sequence ID" value="GAA1741922.1"/>
    <property type="molecule type" value="Genomic_DNA"/>
</dbReference>
<organism evidence="9 10">
    <name type="scientific">Luedemannella helvata</name>
    <dbReference type="NCBI Taxonomy" id="349315"/>
    <lineage>
        <taxon>Bacteria</taxon>
        <taxon>Bacillati</taxon>
        <taxon>Actinomycetota</taxon>
        <taxon>Actinomycetes</taxon>
        <taxon>Micromonosporales</taxon>
        <taxon>Micromonosporaceae</taxon>
        <taxon>Luedemannella</taxon>
    </lineage>
</organism>
<keyword evidence="5 7" id="KW-1133">Transmembrane helix</keyword>
<protein>
    <recommendedName>
        <fullName evidence="8">ABC transporter domain-containing protein</fullName>
    </recommendedName>
</protein>
<feature type="transmembrane region" description="Helical" evidence="7">
    <location>
        <begin position="159"/>
        <end position="189"/>
    </location>
</feature>
<evidence type="ECO:0000259" key="8">
    <source>
        <dbReference type="PROSITE" id="PS50893"/>
    </source>
</evidence>
<evidence type="ECO:0000313" key="9">
    <source>
        <dbReference type="EMBL" id="GAA1741922.1"/>
    </source>
</evidence>
<keyword evidence="3" id="KW-0547">Nucleotide-binding</keyword>
<evidence type="ECO:0000256" key="2">
    <source>
        <dbReference type="ARBA" id="ARBA00022692"/>
    </source>
</evidence>
<dbReference type="SUPFAM" id="SSF52540">
    <property type="entry name" value="P-loop containing nucleoside triphosphate hydrolases"/>
    <property type="match status" value="1"/>
</dbReference>
<evidence type="ECO:0000313" key="10">
    <source>
        <dbReference type="Proteomes" id="UP001500655"/>
    </source>
</evidence>
<proteinExistence type="predicted"/>
<dbReference type="InterPro" id="IPR027417">
    <property type="entry name" value="P-loop_NTPase"/>
</dbReference>
<keyword evidence="10" id="KW-1185">Reference proteome</keyword>
<comment type="subcellular location">
    <subcellularLocation>
        <location evidence="1">Cell membrane</location>
        <topology evidence="1">Multi-pass membrane protein</topology>
    </subcellularLocation>
</comment>
<dbReference type="PANTHER" id="PTHR24221:SF654">
    <property type="entry name" value="ATP-BINDING CASSETTE SUB-FAMILY B MEMBER 6"/>
    <property type="match status" value="1"/>
</dbReference>
<dbReference type="SMART" id="SM00382">
    <property type="entry name" value="AAA"/>
    <property type="match status" value="1"/>
</dbReference>
<evidence type="ECO:0000256" key="3">
    <source>
        <dbReference type="ARBA" id="ARBA00022741"/>
    </source>
</evidence>
<dbReference type="CDD" id="cd03228">
    <property type="entry name" value="ABCC_MRP_Like"/>
    <property type="match status" value="1"/>
</dbReference>
<feature type="transmembrane region" description="Helical" evidence="7">
    <location>
        <begin position="266"/>
        <end position="285"/>
    </location>
</feature>
<evidence type="ECO:0000256" key="5">
    <source>
        <dbReference type="ARBA" id="ARBA00022989"/>
    </source>
</evidence>
<feature type="transmembrane region" description="Helical" evidence="7">
    <location>
        <begin position="65"/>
        <end position="85"/>
    </location>
</feature>
<keyword evidence="2 7" id="KW-0812">Transmembrane</keyword>
<keyword evidence="4" id="KW-0067">ATP-binding</keyword>
<dbReference type="InterPro" id="IPR003593">
    <property type="entry name" value="AAA+_ATPase"/>
</dbReference>
<dbReference type="InterPro" id="IPR039421">
    <property type="entry name" value="Type_1_exporter"/>
</dbReference>
<comment type="caution">
    <text evidence="9">The sequence shown here is derived from an EMBL/GenBank/DDBJ whole genome shotgun (WGS) entry which is preliminary data.</text>
</comment>
<evidence type="ECO:0000256" key="1">
    <source>
        <dbReference type="ARBA" id="ARBA00004651"/>
    </source>
</evidence>
<dbReference type="RefSeq" id="WP_344077483.1">
    <property type="nucleotide sequence ID" value="NZ_BAAALS010000004.1"/>
</dbReference>
<feature type="domain" description="ABC transporter" evidence="8">
    <location>
        <begin position="353"/>
        <end position="596"/>
    </location>
</feature>
<dbReference type="Gene3D" id="1.20.1560.10">
    <property type="entry name" value="ABC transporter type 1, transmembrane domain"/>
    <property type="match status" value="1"/>
</dbReference>
<evidence type="ECO:0000256" key="4">
    <source>
        <dbReference type="ARBA" id="ARBA00022840"/>
    </source>
</evidence>
<dbReference type="PROSITE" id="PS50893">
    <property type="entry name" value="ABC_TRANSPORTER_2"/>
    <property type="match status" value="1"/>
</dbReference>
<keyword evidence="6 7" id="KW-0472">Membrane</keyword>
<dbReference type="PANTHER" id="PTHR24221">
    <property type="entry name" value="ATP-BINDING CASSETTE SUB-FAMILY B"/>
    <property type="match status" value="1"/>
</dbReference>
<gene>
    <name evidence="9" type="ORF">GCM10009681_10880</name>
</gene>
<name>A0ABN2JX14_9ACTN</name>
<dbReference type="InterPro" id="IPR003439">
    <property type="entry name" value="ABC_transporter-like_ATP-bd"/>
</dbReference>